<sequence length="183" mass="20536">MTFLDKYLQQKRIKMAAKYIPSGSTVLDIGCHQGELFRALGKKLHYGWGIDPLLQQEVSTGNFSLVKGFFPDDWRTAAKVNCICMLAVLEHIPLLLQQQIAVTCAQLLTQDGLIIITVPSPKTDTLLAILKRLRLIKGMSLEEHYGFDPNSIPAVFGQAGFTLLAHRKFQLGFNNVYLLKKTF</sequence>
<dbReference type="STRING" id="1703345.A3860_39395"/>
<comment type="caution">
    <text evidence="1">The sequence shown here is derived from an EMBL/GenBank/DDBJ whole genome shotgun (WGS) entry which is preliminary data.</text>
</comment>
<dbReference type="Proteomes" id="UP000192796">
    <property type="component" value="Unassembled WGS sequence"/>
</dbReference>
<reference evidence="1 2" key="1">
    <citation type="submission" date="2016-03" db="EMBL/GenBank/DDBJ databases">
        <title>Niastella vici sp. nov., isolated from farmland soil.</title>
        <authorList>
            <person name="Chen L."/>
            <person name="Wang D."/>
            <person name="Yang S."/>
            <person name="Wang G."/>
        </authorList>
    </citation>
    <scope>NUCLEOTIDE SEQUENCE [LARGE SCALE GENOMIC DNA]</scope>
    <source>
        <strain evidence="1 2">DJ57</strain>
    </source>
</reference>
<dbReference type="RefSeq" id="WP_081155164.1">
    <property type="nucleotide sequence ID" value="NZ_LVYD01000096.1"/>
</dbReference>
<organism evidence="1 2">
    <name type="scientific">Niastella vici</name>
    <dbReference type="NCBI Taxonomy" id="1703345"/>
    <lineage>
        <taxon>Bacteria</taxon>
        <taxon>Pseudomonadati</taxon>
        <taxon>Bacteroidota</taxon>
        <taxon>Chitinophagia</taxon>
        <taxon>Chitinophagales</taxon>
        <taxon>Chitinophagaceae</taxon>
        <taxon>Niastella</taxon>
    </lineage>
</organism>
<name>A0A1V9FK36_9BACT</name>
<evidence type="ECO:0000313" key="1">
    <source>
        <dbReference type="EMBL" id="OQP58718.1"/>
    </source>
</evidence>
<proteinExistence type="predicted"/>
<dbReference type="Pfam" id="PF13489">
    <property type="entry name" value="Methyltransf_23"/>
    <property type="match status" value="1"/>
</dbReference>
<dbReference type="SUPFAM" id="SSF53335">
    <property type="entry name" value="S-adenosyl-L-methionine-dependent methyltransferases"/>
    <property type="match status" value="1"/>
</dbReference>
<protein>
    <recommendedName>
        <fullName evidence="3">Methyltransferase type 11</fullName>
    </recommendedName>
</protein>
<dbReference type="InterPro" id="IPR029063">
    <property type="entry name" value="SAM-dependent_MTases_sf"/>
</dbReference>
<dbReference type="Gene3D" id="3.40.50.150">
    <property type="entry name" value="Vaccinia Virus protein VP39"/>
    <property type="match status" value="1"/>
</dbReference>
<accession>A0A1V9FK36</accession>
<evidence type="ECO:0008006" key="3">
    <source>
        <dbReference type="Google" id="ProtNLM"/>
    </source>
</evidence>
<dbReference type="EMBL" id="LVYD01000096">
    <property type="protein sequence ID" value="OQP58718.1"/>
    <property type="molecule type" value="Genomic_DNA"/>
</dbReference>
<dbReference type="OrthoDB" id="9789123at2"/>
<keyword evidence="2" id="KW-1185">Reference proteome</keyword>
<gene>
    <name evidence="1" type="ORF">A3860_39395</name>
</gene>
<dbReference type="AlphaFoldDB" id="A0A1V9FK36"/>
<evidence type="ECO:0000313" key="2">
    <source>
        <dbReference type="Proteomes" id="UP000192796"/>
    </source>
</evidence>